<evidence type="ECO:0000256" key="2">
    <source>
        <dbReference type="ARBA" id="ARBA00022723"/>
    </source>
</evidence>
<evidence type="ECO:0000256" key="9">
    <source>
        <dbReference type="RuleBase" id="RU361183"/>
    </source>
</evidence>
<dbReference type="SMART" id="SM00209">
    <property type="entry name" value="TSP1"/>
    <property type="match status" value="1"/>
</dbReference>
<dbReference type="GO" id="GO:0004222">
    <property type="term" value="F:metalloendopeptidase activity"/>
    <property type="evidence" value="ECO:0007669"/>
    <property type="project" value="UniProtKB-UniRule"/>
</dbReference>
<comment type="cofactor">
    <cofactor evidence="8 9">
        <name>Zn(2+)</name>
        <dbReference type="ChEBI" id="CHEBI:29105"/>
    </cofactor>
    <text evidence="8 9">Binds 1 zinc ion per subunit.</text>
</comment>
<dbReference type="PROSITE" id="PS00615">
    <property type="entry name" value="C_TYPE_LECTIN_1"/>
    <property type="match status" value="1"/>
</dbReference>
<evidence type="ECO:0000256" key="8">
    <source>
        <dbReference type="PROSITE-ProRule" id="PRU01211"/>
    </source>
</evidence>
<feature type="binding site" evidence="8">
    <location>
        <position position="174"/>
    </location>
    <ligand>
        <name>Zn(2+)</name>
        <dbReference type="ChEBI" id="CHEBI:29105"/>
        <note>catalytic</note>
    </ligand>
</feature>
<dbReference type="InterPro" id="IPR024079">
    <property type="entry name" value="MetalloPept_cat_dom_sf"/>
</dbReference>
<dbReference type="FunFam" id="2.20.100.10:FF:000001">
    <property type="entry name" value="semaphorin-5A isoform X1"/>
    <property type="match status" value="1"/>
</dbReference>
<evidence type="ECO:0000256" key="5">
    <source>
        <dbReference type="ARBA" id="ARBA00023049"/>
    </source>
</evidence>
<proteinExistence type="predicted"/>
<dbReference type="EMBL" id="JARQWQ010000017">
    <property type="protein sequence ID" value="KAK2566209.1"/>
    <property type="molecule type" value="Genomic_DNA"/>
</dbReference>
<dbReference type="Proteomes" id="UP001249851">
    <property type="component" value="Unassembled WGS sequence"/>
</dbReference>
<evidence type="ECO:0000256" key="1">
    <source>
        <dbReference type="ARBA" id="ARBA00022670"/>
    </source>
</evidence>
<dbReference type="PRINTS" id="PR01705">
    <property type="entry name" value="TSP1REPEAT"/>
</dbReference>
<dbReference type="SUPFAM" id="SSF56436">
    <property type="entry name" value="C-type lectin-like"/>
    <property type="match status" value="1"/>
</dbReference>
<dbReference type="SUPFAM" id="SSF82895">
    <property type="entry name" value="TSP-1 type 1 repeat"/>
    <property type="match status" value="1"/>
</dbReference>
<comment type="caution">
    <text evidence="13">The sequence shown here is derived from an EMBL/GenBank/DDBJ whole genome shotgun (WGS) entry which is preliminary data.</text>
</comment>
<dbReference type="PROSITE" id="PS51864">
    <property type="entry name" value="ASTACIN"/>
    <property type="match status" value="1"/>
</dbReference>
<feature type="domain" description="C-type lectin" evidence="11">
    <location>
        <begin position="605"/>
        <end position="717"/>
    </location>
</feature>
<evidence type="ECO:0000259" key="12">
    <source>
        <dbReference type="PROSITE" id="PS51864"/>
    </source>
</evidence>
<evidence type="ECO:0000256" key="4">
    <source>
        <dbReference type="ARBA" id="ARBA00022833"/>
    </source>
</evidence>
<reference evidence="13" key="1">
    <citation type="journal article" date="2023" name="G3 (Bethesda)">
        <title>Whole genome assembly and annotation of the endangered Caribbean coral Acropora cervicornis.</title>
        <authorList>
            <person name="Selwyn J.D."/>
            <person name="Vollmer S.V."/>
        </authorList>
    </citation>
    <scope>NUCLEOTIDE SEQUENCE</scope>
    <source>
        <strain evidence="13">K2</strain>
    </source>
</reference>
<comment type="caution">
    <text evidence="8">Lacks conserved residue(s) required for the propagation of feature annotation.</text>
</comment>
<keyword evidence="10" id="KW-0472">Membrane</keyword>
<keyword evidence="1 8" id="KW-0645">Protease</keyword>
<dbReference type="InterPro" id="IPR034035">
    <property type="entry name" value="Astacin-like_dom"/>
</dbReference>
<keyword evidence="14" id="KW-1185">Reference proteome</keyword>
<dbReference type="InterPro" id="IPR036383">
    <property type="entry name" value="TSP1_rpt_sf"/>
</dbReference>
<dbReference type="PRINTS" id="PR00480">
    <property type="entry name" value="ASTACIN"/>
</dbReference>
<dbReference type="SMART" id="SM00235">
    <property type="entry name" value="ZnMc"/>
    <property type="match status" value="1"/>
</dbReference>
<dbReference type="InterPro" id="IPR016187">
    <property type="entry name" value="CTDL_fold"/>
</dbReference>
<dbReference type="PROSITE" id="PS50092">
    <property type="entry name" value="TSP1"/>
    <property type="match status" value="1"/>
</dbReference>
<dbReference type="InterPro" id="IPR006026">
    <property type="entry name" value="Peptidase_Metallo"/>
</dbReference>
<dbReference type="Pfam" id="PF01400">
    <property type="entry name" value="Astacin"/>
    <property type="match status" value="1"/>
</dbReference>
<dbReference type="EC" id="3.4.24.-" evidence="9"/>
<feature type="domain" description="Peptidase M12A" evidence="12">
    <location>
        <begin position="76"/>
        <end position="272"/>
    </location>
</feature>
<dbReference type="GO" id="GO:0008270">
    <property type="term" value="F:zinc ion binding"/>
    <property type="evidence" value="ECO:0007669"/>
    <property type="project" value="UniProtKB-UniRule"/>
</dbReference>
<accession>A0AAD9V9I0</accession>
<dbReference type="InterPro" id="IPR001304">
    <property type="entry name" value="C-type_lectin-like"/>
</dbReference>
<dbReference type="PANTHER" id="PTHR10127">
    <property type="entry name" value="DISCOIDIN, CUB, EGF, LAMININ , AND ZINC METALLOPROTEASE DOMAIN CONTAINING"/>
    <property type="match status" value="1"/>
</dbReference>
<dbReference type="Gene3D" id="3.10.100.10">
    <property type="entry name" value="Mannose-Binding Protein A, subunit A"/>
    <property type="match status" value="1"/>
</dbReference>
<evidence type="ECO:0000256" key="6">
    <source>
        <dbReference type="ARBA" id="ARBA00023157"/>
    </source>
</evidence>
<name>A0AAD9V9I0_ACRCE</name>
<keyword evidence="10" id="KW-1133">Transmembrane helix</keyword>
<dbReference type="PANTHER" id="PTHR10127:SF780">
    <property type="entry name" value="METALLOENDOPEPTIDASE"/>
    <property type="match status" value="1"/>
</dbReference>
<feature type="transmembrane region" description="Helical" evidence="10">
    <location>
        <begin position="12"/>
        <end position="29"/>
    </location>
</feature>
<evidence type="ECO:0000256" key="7">
    <source>
        <dbReference type="ARBA" id="ARBA00023180"/>
    </source>
</evidence>
<dbReference type="CDD" id="cd04280">
    <property type="entry name" value="ZnMc_astacin_like"/>
    <property type="match status" value="1"/>
</dbReference>
<dbReference type="AlphaFoldDB" id="A0AAD9V9I0"/>
<dbReference type="InterPro" id="IPR000884">
    <property type="entry name" value="TSP1_rpt"/>
</dbReference>
<feature type="active site" evidence="8">
    <location>
        <position position="171"/>
    </location>
</feature>
<evidence type="ECO:0000313" key="13">
    <source>
        <dbReference type="EMBL" id="KAK2566209.1"/>
    </source>
</evidence>
<evidence type="ECO:0000256" key="3">
    <source>
        <dbReference type="ARBA" id="ARBA00022801"/>
    </source>
</evidence>
<dbReference type="SMART" id="SM00034">
    <property type="entry name" value="CLECT"/>
    <property type="match status" value="1"/>
</dbReference>
<keyword evidence="10" id="KW-0812">Transmembrane</keyword>
<dbReference type="Pfam" id="PF00059">
    <property type="entry name" value="Lectin_C"/>
    <property type="match status" value="1"/>
</dbReference>
<evidence type="ECO:0000256" key="10">
    <source>
        <dbReference type="SAM" id="Phobius"/>
    </source>
</evidence>
<dbReference type="Pfam" id="PF00090">
    <property type="entry name" value="TSP_1"/>
    <property type="match status" value="1"/>
</dbReference>
<protein>
    <recommendedName>
        <fullName evidence="9">Metalloendopeptidase</fullName>
        <ecNumber evidence="9">3.4.24.-</ecNumber>
    </recommendedName>
</protein>
<gene>
    <name evidence="13" type="ORF">P5673_009676</name>
</gene>
<organism evidence="13 14">
    <name type="scientific">Acropora cervicornis</name>
    <name type="common">Staghorn coral</name>
    <dbReference type="NCBI Taxonomy" id="6130"/>
    <lineage>
        <taxon>Eukaryota</taxon>
        <taxon>Metazoa</taxon>
        <taxon>Cnidaria</taxon>
        <taxon>Anthozoa</taxon>
        <taxon>Hexacorallia</taxon>
        <taxon>Scleractinia</taxon>
        <taxon>Astrocoeniina</taxon>
        <taxon>Acroporidae</taxon>
        <taxon>Acropora</taxon>
    </lineage>
</organism>
<feature type="binding site" evidence="8">
    <location>
        <position position="180"/>
    </location>
    <ligand>
        <name>Zn(2+)</name>
        <dbReference type="ChEBI" id="CHEBI:29105"/>
        <note>catalytic</note>
    </ligand>
</feature>
<dbReference type="PROSITE" id="PS50041">
    <property type="entry name" value="C_TYPE_LECTIN_2"/>
    <property type="match status" value="1"/>
</dbReference>
<keyword evidence="6" id="KW-1015">Disulfide bond</keyword>
<keyword evidence="3 8" id="KW-0378">Hydrolase</keyword>
<keyword evidence="4 8" id="KW-0862">Zinc</keyword>
<dbReference type="SUPFAM" id="SSF55486">
    <property type="entry name" value="Metalloproteases ('zincins'), catalytic domain"/>
    <property type="match status" value="1"/>
</dbReference>
<keyword evidence="5 8" id="KW-0482">Metalloprotease</keyword>
<evidence type="ECO:0000259" key="11">
    <source>
        <dbReference type="PROSITE" id="PS50041"/>
    </source>
</evidence>
<dbReference type="InterPro" id="IPR016186">
    <property type="entry name" value="C-type_lectin-like/link_sf"/>
</dbReference>
<dbReference type="InterPro" id="IPR001506">
    <property type="entry name" value="Peptidase_M12A"/>
</dbReference>
<reference evidence="13" key="2">
    <citation type="journal article" date="2023" name="Science">
        <title>Genomic signatures of disease resistance in endangered staghorn corals.</title>
        <authorList>
            <person name="Vollmer S.V."/>
            <person name="Selwyn J.D."/>
            <person name="Despard B.A."/>
            <person name="Roesel C.L."/>
        </authorList>
    </citation>
    <scope>NUCLEOTIDE SEQUENCE</scope>
    <source>
        <strain evidence="13">K2</strain>
    </source>
</reference>
<evidence type="ECO:0000313" key="14">
    <source>
        <dbReference type="Proteomes" id="UP001249851"/>
    </source>
</evidence>
<keyword evidence="7" id="KW-0325">Glycoprotein</keyword>
<dbReference type="Gene3D" id="3.40.390.10">
    <property type="entry name" value="Collagenase (Catalytic Domain)"/>
    <property type="match status" value="1"/>
</dbReference>
<dbReference type="Gene3D" id="2.20.100.10">
    <property type="entry name" value="Thrombospondin type-1 (TSP1) repeat"/>
    <property type="match status" value="1"/>
</dbReference>
<dbReference type="InterPro" id="IPR018378">
    <property type="entry name" value="C-type_lectin_CS"/>
</dbReference>
<feature type="binding site" evidence="8">
    <location>
        <position position="170"/>
    </location>
    <ligand>
        <name>Zn(2+)</name>
        <dbReference type="ChEBI" id="CHEBI:29105"/>
        <note>catalytic</note>
    </ligand>
</feature>
<keyword evidence="2 8" id="KW-0479">Metal-binding</keyword>
<sequence length="722" mass="84180">MQSSCKRQSSRLHCLSINIFLLGFAAGILNEDHAVMDMIQRINNKTDPASEDVSIIETDIRLPPPESAAAIGEFSSSLRLRLRLWPGGVVPYVLDSTIVNRTRHVKVLHEAMKIWENVSCVRFVQRTNQRRYARIWYGPRGCNSNIGALWSRPSELSLGLRCDHVSIATHELGHLLGFGHEHSRPDRDEYVDILWENISPAHHKIFKKDSHWIFHSFGTPYDYNSIMHYGTYHFSKNGRRTIVSRKPNVKWFGNRYPSKVDIIQMNLMYSCPEFPVFPDHFSVQSTAPSFYNCIKIDQPRDREWGTRYLCYKPALKNFNIKWSRDGPITGHDCINTIMPFERSAAIWADSFLCVPQSSVLRLIWSTRPLNGRKCLAMRERRSYFLCGELKYGKIDGGWSRWSSWRACSHKCGGGFRMRERSCDSPTPKYGGTTCRGDYYESSACNTGRCPEFPSWPDDFKFLFIGFTPRRKQCIPIYERYQYSTWARAKLCWPSNKRQLVLRWSDSGKIKDMQCTRITERSGRYQSYGWRDNYLCTKNTPYNFRWSTNGPIRGLKCLQWYNPIMATRNLWQNSYLCAPQYPKPKRSARTGCYPTWRPFLVNGVAYCYLSVSTKQLTWEEAQKYCQEEKSNLVSVTSKEEEHFLHTIRRGSVWIGLQKSRTLSWRWRDGSRLEFLNWSPGEPNNGGRSNVPENCAMLNSYQNKWNDFPCSTKFNFICKMRGGV</sequence>
<dbReference type="GO" id="GO:0006508">
    <property type="term" value="P:proteolysis"/>
    <property type="evidence" value="ECO:0007669"/>
    <property type="project" value="UniProtKB-KW"/>
</dbReference>